<evidence type="ECO:0000313" key="1">
    <source>
        <dbReference type="EMBL" id="RVX07467.1"/>
    </source>
</evidence>
<dbReference type="InterPro" id="IPR052343">
    <property type="entry name" value="Retrotransposon-Effector_Assoc"/>
</dbReference>
<comment type="caution">
    <text evidence="1">The sequence shown here is derived from an EMBL/GenBank/DDBJ whole genome shotgun (WGS) entry which is preliminary data.</text>
</comment>
<gene>
    <name evidence="1" type="ORF">CK203_025201</name>
</gene>
<dbReference type="PANTHER" id="PTHR46890">
    <property type="entry name" value="NON-LTR RETROLELEMENT REVERSE TRANSCRIPTASE-LIKE PROTEIN-RELATED"/>
    <property type="match status" value="1"/>
</dbReference>
<reference evidence="1 2" key="1">
    <citation type="journal article" date="2018" name="PLoS Genet.">
        <title>Population sequencing reveals clonal diversity and ancestral inbreeding in the grapevine cultivar Chardonnay.</title>
        <authorList>
            <person name="Roach M.J."/>
            <person name="Johnson D.L."/>
            <person name="Bohlmann J."/>
            <person name="van Vuuren H.J."/>
            <person name="Jones S.J."/>
            <person name="Pretorius I.S."/>
            <person name="Schmidt S.A."/>
            <person name="Borneman A.R."/>
        </authorList>
    </citation>
    <scope>NUCLEOTIDE SEQUENCE [LARGE SCALE GENOMIC DNA]</scope>
    <source>
        <strain evidence="2">cv. Chardonnay</strain>
        <tissue evidence="1">Leaf</tissue>
    </source>
</reference>
<dbReference type="PANTHER" id="PTHR46890:SF50">
    <property type="entry name" value="RNA-DIRECTED DNA POLYMERASE, EUKARYOTA, REVERSE TRANSCRIPTASE ZINC-BINDING DOMAIN PROTEIN-RELATED"/>
    <property type="match status" value="1"/>
</dbReference>
<dbReference type="Proteomes" id="UP000288805">
    <property type="component" value="Unassembled WGS sequence"/>
</dbReference>
<proteinExistence type="predicted"/>
<sequence length="374" mass="43279">MTALCLDIVMVQQLFLKQYMGAFYLSQLNTTLKIPVGPVSFKTLSNEDSYKLEEAFIEEEVHDALLDPNKDKARGPNGFSLTFWQYCWDFVKELLALYKDFLARCPFDSKRKEFKPLSLNEFLEGRQILDVVLIANEAIDSRLRSVKRELFVSYILRKPMTMKIKASSWRRCEKWALGRNGLIGFDLAFQLQGFSFGKWHPLRIFQSIEGLRYKDPLSSYLFVLVMEAFNEMGSGGSLDLKFQEGYALEKGHSRKPWKRTRRMVLLSRKGGILCYLVEIDIKRDSFPSLFSFAPSKEAWVDDAWERLYMLRSSKEEDSMALKAIRSSELSVKSFYSALGVKARREERLGNQLQFAFFGQFGRNTIEEPLKGAAH</sequence>
<evidence type="ECO:0000313" key="2">
    <source>
        <dbReference type="Proteomes" id="UP000288805"/>
    </source>
</evidence>
<protein>
    <submittedName>
        <fullName evidence="1">Uncharacterized protein</fullName>
    </submittedName>
</protein>
<dbReference type="AlphaFoldDB" id="A0A438JET2"/>
<organism evidence="1 2">
    <name type="scientific">Vitis vinifera</name>
    <name type="common">Grape</name>
    <dbReference type="NCBI Taxonomy" id="29760"/>
    <lineage>
        <taxon>Eukaryota</taxon>
        <taxon>Viridiplantae</taxon>
        <taxon>Streptophyta</taxon>
        <taxon>Embryophyta</taxon>
        <taxon>Tracheophyta</taxon>
        <taxon>Spermatophyta</taxon>
        <taxon>Magnoliopsida</taxon>
        <taxon>eudicotyledons</taxon>
        <taxon>Gunneridae</taxon>
        <taxon>Pentapetalae</taxon>
        <taxon>rosids</taxon>
        <taxon>Vitales</taxon>
        <taxon>Vitaceae</taxon>
        <taxon>Viteae</taxon>
        <taxon>Vitis</taxon>
    </lineage>
</organism>
<name>A0A438JET2_VITVI</name>
<accession>A0A438JET2</accession>
<dbReference type="EMBL" id="QGNW01000045">
    <property type="protein sequence ID" value="RVX07467.1"/>
    <property type="molecule type" value="Genomic_DNA"/>
</dbReference>